<keyword evidence="5" id="KW-1185">Reference proteome</keyword>
<dbReference type="Proteomes" id="UP000018542">
    <property type="component" value="Chromosome"/>
</dbReference>
<feature type="region of interest" description="Disordered" evidence="3">
    <location>
        <begin position="1"/>
        <end position="29"/>
    </location>
</feature>
<keyword evidence="2" id="KW-0067">ATP-binding</keyword>
<dbReference type="STRING" id="1029756.W911_05355"/>
<feature type="compositionally biased region" description="Polar residues" evidence="3">
    <location>
        <begin position="1"/>
        <end position="11"/>
    </location>
</feature>
<evidence type="ECO:0000256" key="1">
    <source>
        <dbReference type="ARBA" id="ARBA00022741"/>
    </source>
</evidence>
<sequence length="435" mass="47693">MTQHAYGSSRSDPLDPLAPLEDTSDASTAALSDRARPLPRISIQAFCETPALAEVLQDASEDRRLSKTHLTIQMGGAAAAVAHYQESPTPNLIILESQRSHAALIAELDELAQSCDPGTKVVIVGQTNDVMLYRDLIRRGVSEYLVMPITPFELMECLSGLYNNPATDPVGQVFAFMGAKGGVGSSTICHNVAWTLSEILETDIVIGDMDLAFGTAGLDFNQDPVQGIGDALQNPDRLDEVLLDRLLTTCSKHLSIFAAPVVLDRDYDLTPDDCQTVVDVVRQNVPFVAVDLPHIWTPWTRQLLLQADEIVITAVPDLANLRNAKNIIDHMKQARKNDAAPRLVLNMANMQKRPEITVKEFESALGIETLAVIDFDCENFGQAANNGQMVEEYSAKAKAVQSFRDIAMTLAHRKEIKAEKKSPLAPLLEKLKLMR</sequence>
<dbReference type="GO" id="GO:0051782">
    <property type="term" value="P:negative regulation of cell division"/>
    <property type="evidence" value="ECO:0007669"/>
    <property type="project" value="TreeGrafter"/>
</dbReference>
<dbReference type="AlphaFoldDB" id="V5SBN5"/>
<reference evidence="4 5" key="1">
    <citation type="journal article" date="2014" name="Genome Announc.">
        <title>Complete Genome Sequence of Hyphomicrobium nitrativorans Strain NL23, a Denitrifying Bacterium Isolated from Biofilm of a Methanol-Fed Denitrification System Treating Seawater at the Montreal Biodome.</title>
        <authorList>
            <person name="Martineau C."/>
            <person name="Villeneuve C."/>
            <person name="Mauffrey F."/>
            <person name="Villemur R."/>
        </authorList>
    </citation>
    <scope>NUCLEOTIDE SEQUENCE [LARGE SCALE GENOMIC DNA]</scope>
    <source>
        <strain evidence="4">NL23</strain>
    </source>
</reference>
<gene>
    <name evidence="4" type="ORF">W911_05355</name>
</gene>
<dbReference type="GO" id="GO:0009898">
    <property type="term" value="C:cytoplasmic side of plasma membrane"/>
    <property type="evidence" value="ECO:0007669"/>
    <property type="project" value="TreeGrafter"/>
</dbReference>
<dbReference type="SUPFAM" id="SSF52540">
    <property type="entry name" value="P-loop containing nucleoside triphosphate hydrolases"/>
    <property type="match status" value="1"/>
</dbReference>
<evidence type="ECO:0000256" key="3">
    <source>
        <dbReference type="SAM" id="MobiDB-lite"/>
    </source>
</evidence>
<dbReference type="PANTHER" id="PTHR43384:SF6">
    <property type="entry name" value="SEPTUM SITE-DETERMINING PROTEIN MIND HOMOLOG, CHLOROPLASTIC"/>
    <property type="match status" value="1"/>
</dbReference>
<protein>
    <submittedName>
        <fullName evidence="4">CtpF protein</fullName>
    </submittedName>
</protein>
<evidence type="ECO:0000313" key="4">
    <source>
        <dbReference type="EMBL" id="AHB47943.1"/>
    </source>
</evidence>
<dbReference type="Gene3D" id="3.40.50.300">
    <property type="entry name" value="P-loop containing nucleotide triphosphate hydrolases"/>
    <property type="match status" value="1"/>
</dbReference>
<accession>V5SBN5</accession>
<dbReference type="InterPro" id="IPR011006">
    <property type="entry name" value="CheY-like_superfamily"/>
</dbReference>
<dbReference type="GO" id="GO:0016887">
    <property type="term" value="F:ATP hydrolysis activity"/>
    <property type="evidence" value="ECO:0007669"/>
    <property type="project" value="TreeGrafter"/>
</dbReference>
<dbReference type="OrthoDB" id="9783172at2"/>
<dbReference type="InterPro" id="IPR050625">
    <property type="entry name" value="ParA/MinD_ATPase"/>
</dbReference>
<dbReference type="PANTHER" id="PTHR43384">
    <property type="entry name" value="SEPTUM SITE-DETERMINING PROTEIN MIND HOMOLOG, CHLOROPLASTIC-RELATED"/>
    <property type="match status" value="1"/>
</dbReference>
<dbReference type="HOGENOM" id="CLU_033160_0_0_5"/>
<dbReference type="Gene3D" id="3.40.50.2300">
    <property type="match status" value="1"/>
</dbReference>
<dbReference type="GO" id="GO:0005524">
    <property type="term" value="F:ATP binding"/>
    <property type="evidence" value="ECO:0007669"/>
    <property type="project" value="UniProtKB-KW"/>
</dbReference>
<name>V5SBN5_9HYPH</name>
<proteinExistence type="predicted"/>
<dbReference type="PATRIC" id="fig|1029756.8.peg.1128"/>
<organism evidence="4 5">
    <name type="scientific">Hyphomicrobium nitrativorans NL23</name>
    <dbReference type="NCBI Taxonomy" id="1029756"/>
    <lineage>
        <taxon>Bacteria</taxon>
        <taxon>Pseudomonadati</taxon>
        <taxon>Pseudomonadota</taxon>
        <taxon>Alphaproteobacteria</taxon>
        <taxon>Hyphomicrobiales</taxon>
        <taxon>Hyphomicrobiaceae</taxon>
        <taxon>Hyphomicrobium</taxon>
    </lineage>
</organism>
<dbReference type="RefSeq" id="WP_023786473.1">
    <property type="nucleotide sequence ID" value="NC_022997.1"/>
</dbReference>
<evidence type="ECO:0000313" key="5">
    <source>
        <dbReference type="Proteomes" id="UP000018542"/>
    </source>
</evidence>
<dbReference type="InterPro" id="IPR027417">
    <property type="entry name" value="P-loop_NTPase"/>
</dbReference>
<dbReference type="EMBL" id="CP006912">
    <property type="protein sequence ID" value="AHB47943.1"/>
    <property type="molecule type" value="Genomic_DNA"/>
</dbReference>
<dbReference type="GO" id="GO:0005829">
    <property type="term" value="C:cytosol"/>
    <property type="evidence" value="ECO:0007669"/>
    <property type="project" value="TreeGrafter"/>
</dbReference>
<keyword evidence="1" id="KW-0547">Nucleotide-binding</keyword>
<dbReference type="SUPFAM" id="SSF52172">
    <property type="entry name" value="CheY-like"/>
    <property type="match status" value="1"/>
</dbReference>
<evidence type="ECO:0000256" key="2">
    <source>
        <dbReference type="ARBA" id="ARBA00022840"/>
    </source>
</evidence>
<dbReference type="KEGG" id="hni:W911_05355"/>